<keyword evidence="7" id="KW-1185">Reference proteome</keyword>
<reference evidence="6 7" key="1">
    <citation type="submission" date="2020-01" db="EMBL/GenBank/DDBJ databases">
        <authorList>
            <person name="Gupta K D."/>
        </authorList>
    </citation>
    <scope>NUCLEOTIDE SEQUENCE [LARGE SCALE GENOMIC DNA]</scope>
</reference>
<dbReference type="EMBL" id="CACVBS010000001">
    <property type="protein sequence ID" value="CAA7257386.1"/>
    <property type="molecule type" value="Genomic_DNA"/>
</dbReference>
<dbReference type="EC" id="3.1.1.-" evidence="3"/>
<sequence>MTKVLIPVEFAGRFCPGTLPSLFKMHLLSLFLSLSLLLRASAAPPGLTIPTQQGSVTGTLVSPTVRQFLGIPYATAQRWQPPQLPPNRTRTFNANRFGDSCFQNLVPLFADYLRVVGAGETLDVPTSEDCLSVNIWSPSVERLRGKRKAAVLIWIYGGGFIVGTSNTRFYTGQNIVSSNDDIIVVSFNYRLDVFGQPNAPQLGSDNRNFGLLDIKAAVHWVHNNIAEFGGDPERITLFGHSAGAQAADLYAFANPGDTFVKGIIPQSGTVSGSALIDRVQTDSMAWTTVATAVGCGNAATPAQFTCMRNINPRTLINAVISTGTIFDRIVDNVTDFANIPDRVASGQFLKAAFLVGNTQNEADSLLVATQLSTANRILPGLTQAISEVQSLVSTCPSGTAAVRRRTAGVPVWRYQYQGIFPNLRLYPEMRAYHHAEIPMIFGTYGLSTLRPGVKPTADQAALSRYVQRAWVAFARDPQRGLLGLGWPQYDPETKSIAQLGNPVYSPTGVTFAQGSLVDWACTNQTELVQVQSQLFGIVLRP</sequence>
<dbReference type="PROSITE" id="PS00122">
    <property type="entry name" value="CARBOXYLESTERASE_B_1"/>
    <property type="match status" value="1"/>
</dbReference>
<organism evidence="6 7">
    <name type="scientific">Cyclocybe aegerita</name>
    <name type="common">Black poplar mushroom</name>
    <name type="synonym">Agrocybe aegerita</name>
    <dbReference type="NCBI Taxonomy" id="1973307"/>
    <lineage>
        <taxon>Eukaryota</taxon>
        <taxon>Fungi</taxon>
        <taxon>Dikarya</taxon>
        <taxon>Basidiomycota</taxon>
        <taxon>Agaricomycotina</taxon>
        <taxon>Agaricomycetes</taxon>
        <taxon>Agaricomycetidae</taxon>
        <taxon>Agaricales</taxon>
        <taxon>Agaricineae</taxon>
        <taxon>Bolbitiaceae</taxon>
        <taxon>Cyclocybe</taxon>
    </lineage>
</organism>
<protein>
    <recommendedName>
        <fullName evidence="3">Carboxylic ester hydrolase</fullName>
        <ecNumber evidence="3">3.1.1.-</ecNumber>
    </recommendedName>
</protein>
<feature type="chain" id="PRO_5035829414" description="Carboxylic ester hydrolase" evidence="4">
    <location>
        <begin position="43"/>
        <end position="541"/>
    </location>
</feature>
<evidence type="ECO:0000256" key="3">
    <source>
        <dbReference type="RuleBase" id="RU361235"/>
    </source>
</evidence>
<name>A0A8S0XCU9_CYCAE</name>
<dbReference type="InterPro" id="IPR019826">
    <property type="entry name" value="Carboxylesterase_B_AS"/>
</dbReference>
<dbReference type="InterPro" id="IPR050654">
    <property type="entry name" value="AChE-related_enzymes"/>
</dbReference>
<evidence type="ECO:0000256" key="2">
    <source>
        <dbReference type="ARBA" id="ARBA00022801"/>
    </source>
</evidence>
<comment type="similarity">
    <text evidence="1 3">Belongs to the type-B carboxylesterase/lipase family.</text>
</comment>
<dbReference type="InterPro" id="IPR002018">
    <property type="entry name" value="CarbesteraseB"/>
</dbReference>
<dbReference type="PANTHER" id="PTHR43918">
    <property type="entry name" value="ACETYLCHOLINESTERASE"/>
    <property type="match status" value="1"/>
</dbReference>
<evidence type="ECO:0000256" key="4">
    <source>
        <dbReference type="SAM" id="SignalP"/>
    </source>
</evidence>
<evidence type="ECO:0000313" key="7">
    <source>
        <dbReference type="Proteomes" id="UP000467700"/>
    </source>
</evidence>
<dbReference type="PANTHER" id="PTHR43918:SF4">
    <property type="entry name" value="CARBOXYLIC ESTER HYDROLASE"/>
    <property type="match status" value="1"/>
</dbReference>
<evidence type="ECO:0000259" key="5">
    <source>
        <dbReference type="Pfam" id="PF00135"/>
    </source>
</evidence>
<dbReference type="GO" id="GO:0052689">
    <property type="term" value="F:carboxylic ester hydrolase activity"/>
    <property type="evidence" value="ECO:0007669"/>
    <property type="project" value="TreeGrafter"/>
</dbReference>
<keyword evidence="4" id="KW-0732">Signal</keyword>
<feature type="domain" description="Carboxylesterase type B" evidence="5">
    <location>
        <begin position="48"/>
        <end position="366"/>
    </location>
</feature>
<evidence type="ECO:0000256" key="1">
    <source>
        <dbReference type="ARBA" id="ARBA00005964"/>
    </source>
</evidence>
<keyword evidence="2 3" id="KW-0378">Hydrolase</keyword>
<dbReference type="OrthoDB" id="408631at2759"/>
<accession>A0A8S0XCU9</accession>
<dbReference type="AlphaFoldDB" id="A0A8S0XCU9"/>
<dbReference type="Proteomes" id="UP000467700">
    <property type="component" value="Unassembled WGS sequence"/>
</dbReference>
<feature type="signal peptide" evidence="4">
    <location>
        <begin position="1"/>
        <end position="42"/>
    </location>
</feature>
<dbReference type="InterPro" id="IPR029058">
    <property type="entry name" value="AB_hydrolase_fold"/>
</dbReference>
<dbReference type="Pfam" id="PF00135">
    <property type="entry name" value="COesterase"/>
    <property type="match status" value="1"/>
</dbReference>
<evidence type="ECO:0000313" key="6">
    <source>
        <dbReference type="EMBL" id="CAA7257386.1"/>
    </source>
</evidence>
<gene>
    <name evidence="6" type="ORF">AAE3_LOCUS405</name>
</gene>
<dbReference type="Gene3D" id="3.40.50.1820">
    <property type="entry name" value="alpha/beta hydrolase"/>
    <property type="match status" value="1"/>
</dbReference>
<proteinExistence type="inferred from homology"/>
<comment type="caution">
    <text evidence="6">The sequence shown here is derived from an EMBL/GenBank/DDBJ whole genome shotgun (WGS) entry which is preliminary data.</text>
</comment>
<dbReference type="SUPFAM" id="SSF53474">
    <property type="entry name" value="alpha/beta-Hydrolases"/>
    <property type="match status" value="1"/>
</dbReference>